<proteinExistence type="predicted"/>
<dbReference type="EMBL" id="FRAM01000001">
    <property type="protein sequence ID" value="SHJ97486.1"/>
    <property type="molecule type" value="Genomic_DNA"/>
</dbReference>
<reference evidence="2" key="1">
    <citation type="submission" date="2016-11" db="EMBL/GenBank/DDBJ databases">
        <authorList>
            <person name="Varghese N."/>
            <person name="Submissions S."/>
        </authorList>
    </citation>
    <scope>NUCLEOTIDE SEQUENCE [LARGE SCALE GENOMIC DNA]</scope>
    <source>
        <strain evidence="2">DSM 18016</strain>
    </source>
</reference>
<gene>
    <name evidence="1" type="ORF">SAMN05444371_0547</name>
</gene>
<accession>A0A1M6NPD2</accession>
<keyword evidence="2" id="KW-1185">Reference proteome</keyword>
<evidence type="ECO:0000313" key="1">
    <source>
        <dbReference type="EMBL" id="SHJ97486.1"/>
    </source>
</evidence>
<protein>
    <submittedName>
        <fullName evidence="1">Uncharacterized protein</fullName>
    </submittedName>
</protein>
<evidence type="ECO:0000313" key="2">
    <source>
        <dbReference type="Proteomes" id="UP000184498"/>
    </source>
</evidence>
<dbReference type="AlphaFoldDB" id="A0A1M6NPD2"/>
<dbReference type="Proteomes" id="UP000184498">
    <property type="component" value="Unassembled WGS sequence"/>
</dbReference>
<dbReference type="STRING" id="216903.SAMN05444371_0547"/>
<sequence>MIPPSSRGAANNFVVSLLFVLSVLFSNPLLANNFNTTETSIKKDSADIPKQEPGIMYISSGATLVGGDKLYNARIINADSQQVSFASRHKKIKPKLKPKDDKPITKRYSSTPPVDNLPKYLPSHTLEKSSFRSAFSIILIQNQNPAKKYFLSKPVFSCPYNISGICTSGVGRFFYEMKGAQASPVLCTDRGPPGRA</sequence>
<organism evidence="1 2">
    <name type="scientific">Epilithonimonas mollis</name>
    <dbReference type="NCBI Taxonomy" id="216903"/>
    <lineage>
        <taxon>Bacteria</taxon>
        <taxon>Pseudomonadati</taxon>
        <taxon>Bacteroidota</taxon>
        <taxon>Flavobacteriia</taxon>
        <taxon>Flavobacteriales</taxon>
        <taxon>Weeksellaceae</taxon>
        <taxon>Chryseobacterium group</taxon>
        <taxon>Epilithonimonas</taxon>
    </lineage>
</organism>
<name>A0A1M6NPD2_9FLAO</name>